<dbReference type="PROSITE" id="PS51352">
    <property type="entry name" value="THIOREDOXIN_2"/>
    <property type="match status" value="1"/>
</dbReference>
<evidence type="ECO:0000256" key="2">
    <source>
        <dbReference type="ARBA" id="ARBA00022748"/>
    </source>
</evidence>
<dbReference type="STRING" id="394221.Mmar10_2857"/>
<keyword evidence="4" id="KW-0676">Redox-active center</keyword>
<organism evidence="6 7">
    <name type="scientific">Maricaulis maris (strain MCS10)</name>
    <name type="common">Caulobacter maris</name>
    <dbReference type="NCBI Taxonomy" id="394221"/>
    <lineage>
        <taxon>Bacteria</taxon>
        <taxon>Pseudomonadati</taxon>
        <taxon>Pseudomonadota</taxon>
        <taxon>Alphaproteobacteria</taxon>
        <taxon>Maricaulales</taxon>
        <taxon>Maricaulaceae</taxon>
        <taxon>Maricaulis</taxon>
    </lineage>
</organism>
<dbReference type="Pfam" id="PF08534">
    <property type="entry name" value="Redoxin"/>
    <property type="match status" value="1"/>
</dbReference>
<name>Q0AKQ5_MARMM</name>
<gene>
    <name evidence="6" type="ordered locus">Mmar10_2857</name>
</gene>
<evidence type="ECO:0000256" key="1">
    <source>
        <dbReference type="ARBA" id="ARBA00004196"/>
    </source>
</evidence>
<evidence type="ECO:0000259" key="5">
    <source>
        <dbReference type="PROSITE" id="PS51352"/>
    </source>
</evidence>
<dbReference type="KEGG" id="mmr:Mmar10_2857"/>
<accession>Q0AKQ5</accession>
<dbReference type="InterPro" id="IPR017937">
    <property type="entry name" value="Thioredoxin_CS"/>
</dbReference>
<dbReference type="Gene3D" id="3.40.30.10">
    <property type="entry name" value="Glutaredoxin"/>
    <property type="match status" value="1"/>
</dbReference>
<dbReference type="AlphaFoldDB" id="Q0AKQ5"/>
<dbReference type="eggNOG" id="COG0526">
    <property type="taxonomic scope" value="Bacteria"/>
</dbReference>
<dbReference type="PANTHER" id="PTHR42852">
    <property type="entry name" value="THIOL:DISULFIDE INTERCHANGE PROTEIN DSBE"/>
    <property type="match status" value="1"/>
</dbReference>
<protein>
    <submittedName>
        <fullName evidence="6">Redoxin domain protein</fullName>
    </submittedName>
</protein>
<dbReference type="InterPro" id="IPR013766">
    <property type="entry name" value="Thioredoxin_domain"/>
</dbReference>
<evidence type="ECO:0000313" key="7">
    <source>
        <dbReference type="Proteomes" id="UP000001964"/>
    </source>
</evidence>
<sequence precursor="true">MQTIRIAAWLALIGLVAALGWRFWDDRSAPVPIPMPALTTTPLEGRESFDAALVDGVWLLNVWGSWCAPCHAEHPVLMALRSEGIAIYGLNWRDTPEAANQFLDVLGDPFVGVMQDDNNQSVRALGIEGAPETLVIANGEILARWPGPLTPDALRQVIYPALDRALRN</sequence>
<dbReference type="PANTHER" id="PTHR42852:SF6">
    <property type="entry name" value="THIOL:DISULFIDE INTERCHANGE PROTEIN DSBE"/>
    <property type="match status" value="1"/>
</dbReference>
<evidence type="ECO:0000256" key="3">
    <source>
        <dbReference type="ARBA" id="ARBA00023157"/>
    </source>
</evidence>
<dbReference type="GO" id="GO:0017004">
    <property type="term" value="P:cytochrome complex assembly"/>
    <property type="evidence" value="ECO:0007669"/>
    <property type="project" value="UniProtKB-KW"/>
</dbReference>
<dbReference type="EMBL" id="CP000449">
    <property type="protein sequence ID" value="ABI67138.1"/>
    <property type="molecule type" value="Genomic_DNA"/>
</dbReference>
<keyword evidence="7" id="KW-1185">Reference proteome</keyword>
<evidence type="ECO:0000256" key="4">
    <source>
        <dbReference type="ARBA" id="ARBA00023284"/>
    </source>
</evidence>
<dbReference type="PROSITE" id="PS00194">
    <property type="entry name" value="THIOREDOXIN_1"/>
    <property type="match status" value="1"/>
</dbReference>
<dbReference type="RefSeq" id="WP_011644782.1">
    <property type="nucleotide sequence ID" value="NC_008347.1"/>
</dbReference>
<reference evidence="6 7" key="1">
    <citation type="submission" date="2006-08" db="EMBL/GenBank/DDBJ databases">
        <title>Complete sequence of Maricaulis maris MCS10.</title>
        <authorList>
            <consortium name="US DOE Joint Genome Institute"/>
            <person name="Copeland A."/>
            <person name="Lucas S."/>
            <person name="Lapidus A."/>
            <person name="Barry K."/>
            <person name="Detter J.C."/>
            <person name="Glavina del Rio T."/>
            <person name="Hammon N."/>
            <person name="Israni S."/>
            <person name="Dalin E."/>
            <person name="Tice H."/>
            <person name="Pitluck S."/>
            <person name="Saunders E."/>
            <person name="Brettin T."/>
            <person name="Bruce D."/>
            <person name="Han C."/>
            <person name="Tapia R."/>
            <person name="Gilna P."/>
            <person name="Schmutz J."/>
            <person name="Larimer F."/>
            <person name="Land M."/>
            <person name="Hauser L."/>
            <person name="Kyrpides N."/>
            <person name="Mikhailova N."/>
            <person name="Viollier P."/>
            <person name="Stephens C."/>
            <person name="Richardson P."/>
        </authorList>
    </citation>
    <scope>NUCLEOTIDE SEQUENCE [LARGE SCALE GENOMIC DNA]</scope>
    <source>
        <strain evidence="6 7">MCS10</strain>
    </source>
</reference>
<keyword evidence="2" id="KW-0201">Cytochrome c-type biogenesis</keyword>
<dbReference type="SUPFAM" id="SSF52833">
    <property type="entry name" value="Thioredoxin-like"/>
    <property type="match status" value="1"/>
</dbReference>
<dbReference type="InterPro" id="IPR036249">
    <property type="entry name" value="Thioredoxin-like_sf"/>
</dbReference>
<dbReference type="HOGENOM" id="CLU_042529_19_1_5"/>
<proteinExistence type="predicted"/>
<dbReference type="InterPro" id="IPR050553">
    <property type="entry name" value="Thioredoxin_ResA/DsbE_sf"/>
</dbReference>
<keyword evidence="3" id="KW-1015">Disulfide bond</keyword>
<feature type="domain" description="Thioredoxin" evidence="5">
    <location>
        <begin position="29"/>
        <end position="163"/>
    </location>
</feature>
<dbReference type="GO" id="GO:0030313">
    <property type="term" value="C:cell envelope"/>
    <property type="evidence" value="ECO:0007669"/>
    <property type="project" value="UniProtKB-SubCell"/>
</dbReference>
<dbReference type="Proteomes" id="UP000001964">
    <property type="component" value="Chromosome"/>
</dbReference>
<dbReference type="InterPro" id="IPR013740">
    <property type="entry name" value="Redoxin"/>
</dbReference>
<dbReference type="GO" id="GO:0015036">
    <property type="term" value="F:disulfide oxidoreductase activity"/>
    <property type="evidence" value="ECO:0007669"/>
    <property type="project" value="UniProtKB-ARBA"/>
</dbReference>
<comment type="subcellular location">
    <subcellularLocation>
        <location evidence="1">Cell envelope</location>
    </subcellularLocation>
</comment>
<evidence type="ECO:0000313" key="6">
    <source>
        <dbReference type="EMBL" id="ABI67138.1"/>
    </source>
</evidence>